<name>A0A2M3ZP85_9DIPT</name>
<evidence type="ECO:0000256" key="2">
    <source>
        <dbReference type="SAM" id="SignalP"/>
    </source>
</evidence>
<organism evidence="3">
    <name type="scientific">Anopheles braziliensis</name>
    <dbReference type="NCBI Taxonomy" id="58242"/>
    <lineage>
        <taxon>Eukaryota</taxon>
        <taxon>Metazoa</taxon>
        <taxon>Ecdysozoa</taxon>
        <taxon>Arthropoda</taxon>
        <taxon>Hexapoda</taxon>
        <taxon>Insecta</taxon>
        <taxon>Pterygota</taxon>
        <taxon>Neoptera</taxon>
        <taxon>Endopterygota</taxon>
        <taxon>Diptera</taxon>
        <taxon>Nematocera</taxon>
        <taxon>Culicoidea</taxon>
        <taxon>Culicidae</taxon>
        <taxon>Anophelinae</taxon>
        <taxon>Anopheles</taxon>
    </lineage>
</organism>
<sequence length="101" mass="11888">MCPFLLFFSLYLSHSHLQCLLPARLRRRQRPKRSPHRRSCTARMWAPTTISTWTSCSPSCHRRRSPCWPRRSTRMTRSCHPASVRTTSVIRHRPGRSTGRS</sequence>
<dbReference type="EMBL" id="GGFM01009467">
    <property type="protein sequence ID" value="MBW30218.1"/>
    <property type="molecule type" value="Transcribed_RNA"/>
</dbReference>
<feature type="region of interest" description="Disordered" evidence="1">
    <location>
        <begin position="55"/>
        <end position="101"/>
    </location>
</feature>
<proteinExistence type="predicted"/>
<dbReference type="AlphaFoldDB" id="A0A2M3ZP85"/>
<evidence type="ECO:0000313" key="3">
    <source>
        <dbReference type="EMBL" id="MBW30218.1"/>
    </source>
</evidence>
<accession>A0A2M3ZP85</accession>
<reference evidence="3" key="1">
    <citation type="submission" date="2018-01" db="EMBL/GenBank/DDBJ databases">
        <title>An insight into the sialome of Amazonian anophelines.</title>
        <authorList>
            <person name="Ribeiro J.M."/>
            <person name="Scarpassa V."/>
            <person name="Calvo E."/>
        </authorList>
    </citation>
    <scope>NUCLEOTIDE SEQUENCE</scope>
    <source>
        <tissue evidence="3">Salivary glands</tissue>
    </source>
</reference>
<feature type="chain" id="PRO_5014630201" evidence="2">
    <location>
        <begin position="18"/>
        <end position="101"/>
    </location>
</feature>
<keyword evidence="2" id="KW-0732">Signal</keyword>
<evidence type="ECO:0000256" key="1">
    <source>
        <dbReference type="SAM" id="MobiDB-lite"/>
    </source>
</evidence>
<protein>
    <submittedName>
        <fullName evidence="3">Putative secreted peptide</fullName>
    </submittedName>
</protein>
<feature type="signal peptide" evidence="2">
    <location>
        <begin position="1"/>
        <end position="17"/>
    </location>
</feature>